<gene>
    <name evidence="1" type="ORF">ACFQDL_22710</name>
</gene>
<keyword evidence="2" id="KW-1185">Reference proteome</keyword>
<protein>
    <recommendedName>
        <fullName evidence="3">Double Cache domain-containing protein</fullName>
    </recommendedName>
</protein>
<accession>A0ABW2A544</accession>
<comment type="caution">
    <text evidence="1">The sequence shown here is derived from an EMBL/GenBank/DDBJ whole genome shotgun (WGS) entry which is preliminary data.</text>
</comment>
<dbReference type="RefSeq" id="WP_379911005.1">
    <property type="nucleotide sequence ID" value="NZ_JBHSWE010000001.1"/>
</dbReference>
<proteinExistence type="predicted"/>
<sequence>MINSIRPLRLLIALLSLMMLLSVLGFGWFSWLEVRQEVTRQLHQQNASFIDQTEAFFRPQEQLLLSATQPLVRDNKLRRSELEAALQTLSTAVPELKSLGVLDRRGELLLSVGAPCRMISPCRPRTPSPRPAIPERSSLAACSARRTPVGRCCRRLSRCRTKKATCWRLWSRPTASWAKPRSGNR</sequence>
<organism evidence="1 2">
    <name type="scientific">Marinobacterium aestuariivivens</name>
    <dbReference type="NCBI Taxonomy" id="1698799"/>
    <lineage>
        <taxon>Bacteria</taxon>
        <taxon>Pseudomonadati</taxon>
        <taxon>Pseudomonadota</taxon>
        <taxon>Gammaproteobacteria</taxon>
        <taxon>Oceanospirillales</taxon>
        <taxon>Oceanospirillaceae</taxon>
        <taxon>Marinobacterium</taxon>
    </lineage>
</organism>
<evidence type="ECO:0000313" key="2">
    <source>
        <dbReference type="Proteomes" id="UP001596422"/>
    </source>
</evidence>
<dbReference type="Gene3D" id="3.30.450.20">
    <property type="entry name" value="PAS domain"/>
    <property type="match status" value="1"/>
</dbReference>
<evidence type="ECO:0000313" key="1">
    <source>
        <dbReference type="EMBL" id="MFC6672567.1"/>
    </source>
</evidence>
<name>A0ABW2A544_9GAMM</name>
<reference evidence="2" key="1">
    <citation type="journal article" date="2019" name="Int. J. Syst. Evol. Microbiol.">
        <title>The Global Catalogue of Microorganisms (GCM) 10K type strain sequencing project: providing services to taxonomists for standard genome sequencing and annotation.</title>
        <authorList>
            <consortium name="The Broad Institute Genomics Platform"/>
            <consortium name="The Broad Institute Genome Sequencing Center for Infectious Disease"/>
            <person name="Wu L."/>
            <person name="Ma J."/>
        </authorList>
    </citation>
    <scope>NUCLEOTIDE SEQUENCE [LARGE SCALE GENOMIC DNA]</scope>
    <source>
        <strain evidence="2">NBRC 111756</strain>
    </source>
</reference>
<dbReference type="Proteomes" id="UP001596422">
    <property type="component" value="Unassembled WGS sequence"/>
</dbReference>
<evidence type="ECO:0008006" key="3">
    <source>
        <dbReference type="Google" id="ProtNLM"/>
    </source>
</evidence>
<dbReference type="EMBL" id="JBHSWE010000001">
    <property type="protein sequence ID" value="MFC6672567.1"/>
    <property type="molecule type" value="Genomic_DNA"/>
</dbReference>